<dbReference type="SUPFAM" id="SSF48726">
    <property type="entry name" value="Immunoglobulin"/>
    <property type="match status" value="1"/>
</dbReference>
<evidence type="ECO:0000256" key="4">
    <source>
        <dbReference type="ARBA" id="ARBA00022729"/>
    </source>
</evidence>
<keyword evidence="11" id="KW-0393">Immunoglobulin domain</keyword>
<keyword evidence="2" id="KW-0433">Leucine-rich repeat</keyword>
<evidence type="ECO:0000256" key="14">
    <source>
        <dbReference type="SAM" id="MobiDB-lite"/>
    </source>
</evidence>
<evidence type="ECO:0000256" key="10">
    <source>
        <dbReference type="ARBA" id="ARBA00023180"/>
    </source>
</evidence>
<evidence type="ECO:0000256" key="9">
    <source>
        <dbReference type="ARBA" id="ARBA00023157"/>
    </source>
</evidence>
<evidence type="ECO:0000256" key="11">
    <source>
        <dbReference type="ARBA" id="ARBA00023319"/>
    </source>
</evidence>
<dbReference type="InterPro" id="IPR001611">
    <property type="entry name" value="Leu-rich_rpt"/>
</dbReference>
<protein>
    <submittedName>
        <fullName evidence="20">Leucine-rich repeat and fibronectin type-III domain-containing protein 5</fullName>
    </submittedName>
</protein>
<dbReference type="InterPro" id="IPR036179">
    <property type="entry name" value="Ig-like_dom_sf"/>
</dbReference>
<dbReference type="FunFam" id="2.60.40.10:FF:000091">
    <property type="entry name" value="Leucine-rich repeat and fibronectin type III domain-containing protein 1"/>
    <property type="match status" value="1"/>
</dbReference>
<dbReference type="Pfam" id="PF00560">
    <property type="entry name" value="LRR_1"/>
    <property type="match status" value="1"/>
</dbReference>
<evidence type="ECO:0000256" key="16">
    <source>
        <dbReference type="SAM" id="SignalP"/>
    </source>
</evidence>
<dbReference type="Gene3D" id="3.80.10.10">
    <property type="entry name" value="Ribonuclease Inhibitor"/>
    <property type="match status" value="2"/>
</dbReference>
<keyword evidence="4 16" id="KW-0732">Signal</keyword>
<reference evidence="20" key="1">
    <citation type="submission" date="2025-08" db="UniProtKB">
        <authorList>
            <consortium name="RefSeq"/>
        </authorList>
    </citation>
    <scope>IDENTIFICATION</scope>
    <source>
        <tissue evidence="20">Sperm</tissue>
    </source>
</reference>
<dbReference type="FunFam" id="3.80.10.10:FF:000016">
    <property type="entry name" value="Leucine-rich repeat and fibronectin type III domain-containing protein 1"/>
    <property type="match status" value="1"/>
</dbReference>
<evidence type="ECO:0000256" key="2">
    <source>
        <dbReference type="ARBA" id="ARBA00022614"/>
    </source>
</evidence>
<dbReference type="InterPro" id="IPR050467">
    <property type="entry name" value="LRFN"/>
</dbReference>
<dbReference type="GO" id="GO:0045202">
    <property type="term" value="C:synapse"/>
    <property type="evidence" value="ECO:0007669"/>
    <property type="project" value="UniProtKB-SubCell"/>
</dbReference>
<dbReference type="SMART" id="SM00408">
    <property type="entry name" value="IGc2"/>
    <property type="match status" value="1"/>
</dbReference>
<feature type="compositionally biased region" description="Polar residues" evidence="14">
    <location>
        <begin position="397"/>
        <end position="415"/>
    </location>
</feature>
<dbReference type="RefSeq" id="XP_032803985.1">
    <property type="nucleotide sequence ID" value="XM_032948094.1"/>
</dbReference>
<dbReference type="SUPFAM" id="SSF49265">
    <property type="entry name" value="Fibronectin type III"/>
    <property type="match status" value="1"/>
</dbReference>
<dbReference type="Gene3D" id="2.60.40.10">
    <property type="entry name" value="Immunoglobulins"/>
    <property type="match status" value="2"/>
</dbReference>
<dbReference type="PROSITE" id="PS50853">
    <property type="entry name" value="FN3"/>
    <property type="match status" value="1"/>
</dbReference>
<evidence type="ECO:0000256" key="12">
    <source>
        <dbReference type="ARBA" id="ARBA00034103"/>
    </source>
</evidence>
<evidence type="ECO:0000256" key="8">
    <source>
        <dbReference type="ARBA" id="ARBA00023136"/>
    </source>
</evidence>
<dbReference type="KEGG" id="pmrn:116939554"/>
<evidence type="ECO:0000259" key="17">
    <source>
        <dbReference type="PROSITE" id="PS50835"/>
    </source>
</evidence>
<proteinExistence type="inferred from homology"/>
<evidence type="ECO:0000256" key="5">
    <source>
        <dbReference type="ARBA" id="ARBA00022737"/>
    </source>
</evidence>
<keyword evidence="8 15" id="KW-0472">Membrane</keyword>
<dbReference type="Pfam" id="PF13855">
    <property type="entry name" value="LRR_8"/>
    <property type="match status" value="2"/>
</dbReference>
<dbReference type="PROSITE" id="PS50835">
    <property type="entry name" value="IG_LIKE"/>
    <property type="match status" value="1"/>
</dbReference>
<dbReference type="InterPro" id="IPR013098">
    <property type="entry name" value="Ig_I-set"/>
</dbReference>
<name>A0AAJ7SSG6_PETMA</name>
<dbReference type="Pfam" id="PF07679">
    <property type="entry name" value="I-set"/>
    <property type="match status" value="1"/>
</dbReference>
<dbReference type="Pfam" id="PF00041">
    <property type="entry name" value="fn3"/>
    <property type="match status" value="1"/>
</dbReference>
<evidence type="ECO:0000256" key="15">
    <source>
        <dbReference type="SAM" id="Phobius"/>
    </source>
</evidence>
<feature type="region of interest" description="Disordered" evidence="14">
    <location>
        <begin position="597"/>
        <end position="670"/>
    </location>
</feature>
<keyword evidence="7" id="KW-0770">Synapse</keyword>
<gene>
    <name evidence="20" type="primary">LRFN5</name>
</gene>
<dbReference type="GeneID" id="116939554"/>
<comment type="similarity">
    <text evidence="13">Belongs to the LRFN family.</text>
</comment>
<dbReference type="InterPro" id="IPR007110">
    <property type="entry name" value="Ig-like_dom"/>
</dbReference>
<evidence type="ECO:0000313" key="20">
    <source>
        <dbReference type="RefSeq" id="XP_032803985.1"/>
    </source>
</evidence>
<feature type="signal peptide" evidence="16">
    <location>
        <begin position="1"/>
        <end position="19"/>
    </location>
</feature>
<dbReference type="PROSITE" id="PS51450">
    <property type="entry name" value="LRR"/>
    <property type="match status" value="2"/>
</dbReference>
<feature type="domain" description="Ig-like" evidence="17">
    <location>
        <begin position="288"/>
        <end position="374"/>
    </location>
</feature>
<dbReference type="InterPro" id="IPR003591">
    <property type="entry name" value="Leu-rich_rpt_typical-subtyp"/>
</dbReference>
<feature type="chain" id="PRO_5042525882" evidence="16">
    <location>
        <begin position="20"/>
        <end position="759"/>
    </location>
</feature>
<keyword evidence="9" id="KW-1015">Disulfide bond</keyword>
<dbReference type="SUPFAM" id="SSF52058">
    <property type="entry name" value="L domain-like"/>
    <property type="match status" value="1"/>
</dbReference>
<dbReference type="InterPro" id="IPR036116">
    <property type="entry name" value="FN3_sf"/>
</dbReference>
<dbReference type="SMART" id="SM00409">
    <property type="entry name" value="IG"/>
    <property type="match status" value="1"/>
</dbReference>
<keyword evidence="19" id="KW-1185">Reference proteome</keyword>
<keyword evidence="10" id="KW-0325">Glycoprotein</keyword>
<feature type="compositionally biased region" description="Basic and acidic residues" evidence="14">
    <location>
        <begin position="651"/>
        <end position="667"/>
    </location>
</feature>
<dbReference type="InterPro" id="IPR032675">
    <property type="entry name" value="LRR_dom_sf"/>
</dbReference>
<evidence type="ECO:0000256" key="7">
    <source>
        <dbReference type="ARBA" id="ARBA00023018"/>
    </source>
</evidence>
<dbReference type="SMART" id="SM00369">
    <property type="entry name" value="LRR_TYP"/>
    <property type="match status" value="6"/>
</dbReference>
<keyword evidence="6 15" id="KW-1133">Transmembrane helix</keyword>
<organism evidence="19 20">
    <name type="scientific">Petromyzon marinus</name>
    <name type="common">Sea lamprey</name>
    <dbReference type="NCBI Taxonomy" id="7757"/>
    <lineage>
        <taxon>Eukaryota</taxon>
        <taxon>Metazoa</taxon>
        <taxon>Chordata</taxon>
        <taxon>Craniata</taxon>
        <taxon>Vertebrata</taxon>
        <taxon>Cyclostomata</taxon>
        <taxon>Hyperoartia</taxon>
        <taxon>Petromyzontiformes</taxon>
        <taxon>Petromyzontidae</taxon>
        <taxon>Petromyzon</taxon>
    </lineage>
</organism>
<dbReference type="SMART" id="SM00082">
    <property type="entry name" value="LRRCT"/>
    <property type="match status" value="1"/>
</dbReference>
<feature type="region of interest" description="Disordered" evidence="14">
    <location>
        <begin position="390"/>
        <end position="415"/>
    </location>
</feature>
<evidence type="ECO:0000256" key="1">
    <source>
        <dbReference type="ARBA" id="ARBA00004479"/>
    </source>
</evidence>
<accession>A0AAJ7SSG6</accession>
<dbReference type="InterPro" id="IPR003599">
    <property type="entry name" value="Ig_sub"/>
</dbReference>
<feature type="compositionally biased region" description="Low complexity" evidence="14">
    <location>
        <begin position="603"/>
        <end position="615"/>
    </location>
</feature>
<dbReference type="CDD" id="cd00063">
    <property type="entry name" value="FN3"/>
    <property type="match status" value="1"/>
</dbReference>
<dbReference type="GO" id="GO:0016020">
    <property type="term" value="C:membrane"/>
    <property type="evidence" value="ECO:0007669"/>
    <property type="project" value="UniProtKB-SubCell"/>
</dbReference>
<feature type="transmembrane region" description="Helical" evidence="15">
    <location>
        <begin position="527"/>
        <end position="553"/>
    </location>
</feature>
<dbReference type="PANTHER" id="PTHR45842:SF12">
    <property type="entry name" value="KEKKON 5, ISOFORM A"/>
    <property type="match status" value="1"/>
</dbReference>
<comment type="subcellular location">
    <subcellularLocation>
        <location evidence="1">Membrane</location>
        <topology evidence="1">Single-pass type I membrane protein</topology>
    </subcellularLocation>
    <subcellularLocation>
        <location evidence="12">Synapse</location>
    </subcellularLocation>
</comment>
<dbReference type="PANTHER" id="PTHR45842">
    <property type="entry name" value="SYNAPTIC ADHESION-LIKE MOLECULE SALM"/>
    <property type="match status" value="1"/>
</dbReference>
<evidence type="ECO:0000256" key="6">
    <source>
        <dbReference type="ARBA" id="ARBA00022989"/>
    </source>
</evidence>
<evidence type="ECO:0000256" key="13">
    <source>
        <dbReference type="ARBA" id="ARBA00038433"/>
    </source>
</evidence>
<dbReference type="FunFam" id="3.80.10.10:FF:000019">
    <property type="entry name" value="leucine-rich repeat and fibronectin type III domain-containing protein 1"/>
    <property type="match status" value="1"/>
</dbReference>
<feature type="compositionally biased region" description="Basic residues" evidence="14">
    <location>
        <begin position="640"/>
        <end position="650"/>
    </location>
</feature>
<feature type="domain" description="Fibronectin type-III" evidence="18">
    <location>
        <begin position="420"/>
        <end position="516"/>
    </location>
</feature>
<dbReference type="InterPro" id="IPR003598">
    <property type="entry name" value="Ig_sub2"/>
</dbReference>
<evidence type="ECO:0000259" key="18">
    <source>
        <dbReference type="PROSITE" id="PS50853"/>
    </source>
</evidence>
<keyword evidence="3 15" id="KW-0812">Transmembrane</keyword>
<evidence type="ECO:0000256" key="3">
    <source>
        <dbReference type="ARBA" id="ARBA00022692"/>
    </source>
</evidence>
<dbReference type="AlphaFoldDB" id="A0AAJ7SSG6"/>
<dbReference type="InterPro" id="IPR013783">
    <property type="entry name" value="Ig-like_fold"/>
</dbReference>
<evidence type="ECO:0000313" key="19">
    <source>
        <dbReference type="Proteomes" id="UP001318040"/>
    </source>
</evidence>
<dbReference type="InterPro" id="IPR003961">
    <property type="entry name" value="FN3_dom"/>
</dbReference>
<dbReference type="InterPro" id="IPR000483">
    <property type="entry name" value="Cys-rich_flank_reg_C"/>
</dbReference>
<keyword evidence="5" id="KW-0677">Repeat</keyword>
<sequence>METAQLCFLVIGLVTASLGCPTHCICQNLSPSLSTVCAKIGLLFVPHNIDRRTVELRLGDNFITSVRRQDFGNMTLMVDLTLSRNTISQIAPYAFADLSSLTFLHFDYNRLTHIGNKSFKGLSNLRHLIISNNQLSDISVGAFDDFLMSLEDLDLAYNNLEKVPWEAIQKMTSLHTLSLDHNMIDYIEAGTFSHLHKLARLDMTSNKLQKLPPDPLFTRLQLFANKGIHHTPPLVLNFGGNPLHCNCELLWLRRLTREDDLETCASPQALVGKYFWSIPEEEFVCEPPLITRHTHRLLVLEGQRATLKCKAIGDPDPWVHWISPDEKVISNTTRTVVHDNGTLEILVTTTKDDGTFTCIASNPAGESTTFVELSIIHLPHLSNITHNVHPEPDPGSSDITGSTKPAANAANNASDTKGFQNRRVAALDVTSNSAVIKWSASKMLPSVRMYQIQYNSSSDDTLMYRMLPSSSKSFVLNNLLSGAMYDVCVMAIYDDVSTSLTATRLLGCIDFITEEEYIQCSSMPSQFIGGTMIIVIGGIIVASLLVFIIILMIRYKVCANPSAGKIPEVRSVYAPTREIQGFQGGQQHQFSCKLMVQEEGQPSSSDSTRSQSSASCQPAPEGQDSNAPAPQCNVDEPAAHKRRRRTKCRPKRDPLGNVQRDKPDNVSHSKHASLVLQTKQALLLHGWPEIALNKLARTPAISGPKRSLSLDIGMFAHTGKPGTRPKRSISINGLVLLFQELDSIKNAQDQPEWMPESSV</sequence>
<dbReference type="Proteomes" id="UP001318040">
    <property type="component" value="Chromosome 6"/>
</dbReference>